<evidence type="ECO:0000313" key="2">
    <source>
        <dbReference type="Proteomes" id="UP000256409"/>
    </source>
</evidence>
<evidence type="ECO:0000313" key="1">
    <source>
        <dbReference type="EMBL" id="REA80429.1"/>
    </source>
</evidence>
<gene>
    <name evidence="1" type="ORF">DV961_11385</name>
</gene>
<organism evidence="1 2">
    <name type="scientific">Staphylococcus pseudintermedius</name>
    <dbReference type="NCBI Taxonomy" id="283734"/>
    <lineage>
        <taxon>Bacteria</taxon>
        <taxon>Bacillati</taxon>
        <taxon>Bacillota</taxon>
        <taxon>Bacilli</taxon>
        <taxon>Bacillales</taxon>
        <taxon>Staphylococcaceae</taxon>
        <taxon>Staphylococcus</taxon>
        <taxon>Staphylococcus intermedius group</taxon>
    </lineage>
</organism>
<proteinExistence type="predicted"/>
<name>A0A3D8YKG8_STAPS</name>
<protein>
    <submittedName>
        <fullName evidence="1">Abi family protein</fullName>
    </submittedName>
</protein>
<dbReference type="InterPro" id="IPR011664">
    <property type="entry name" value="Abi_system_AbiD/AbiF-like"/>
</dbReference>
<accession>A0A3D8YKG8</accession>
<dbReference type="AlphaFoldDB" id="A0A3D8YKG8"/>
<sequence>MTSKKRQNFNRLQAKFSNSVNQKKNDENIKHNLDKYGIIPAWVLFQKLSFGELAMFYTNTQTKNKKLVCKKIESLISENIGKEIKVPKEIFESWFNNIRYLRNKIAHTDVIYGVNFTKSCSGHASDKEYLNRLQKFHYQQRLITFLLAMQKLFMSMPEYCRDIWNSTIEDIQVRANENSSIKLARIGVLDNDMSYLKI</sequence>
<reference evidence="2" key="1">
    <citation type="journal article" date="2018" name="Vet. Microbiol.">
        <title>Molecular epidemiology of methicillin-resistant staphylococci amongst veterinary personnel, personnel-owned pets, patients and the hospital environment of two companion animal veterinary hospitals.</title>
        <authorList>
            <person name="Worthing K.A."/>
            <person name="Brown J."/>
            <person name="Gerber L."/>
            <person name="Abraham S."/>
            <person name="Trott D."/>
            <person name="Norris J.M."/>
        </authorList>
    </citation>
    <scope>NUCLEOTIDE SEQUENCE [LARGE SCALE GENOMIC DNA]</scope>
    <source>
        <strain evidence="2">ST496-2</strain>
    </source>
</reference>
<dbReference type="OrthoDB" id="2046111at2"/>
<comment type="caution">
    <text evidence="1">The sequence shown here is derived from an EMBL/GenBank/DDBJ whole genome shotgun (WGS) entry which is preliminary data.</text>
</comment>
<dbReference type="Pfam" id="PF07751">
    <property type="entry name" value="Abi_2"/>
    <property type="match status" value="1"/>
</dbReference>
<dbReference type="EMBL" id="QQPC01000085">
    <property type="protein sequence ID" value="REA80429.1"/>
    <property type="molecule type" value="Genomic_DNA"/>
</dbReference>
<dbReference type="Proteomes" id="UP000256409">
    <property type="component" value="Unassembled WGS sequence"/>
</dbReference>